<feature type="domain" description="RNase H type-1" evidence="1">
    <location>
        <begin position="59"/>
        <end position="181"/>
    </location>
</feature>
<evidence type="ECO:0000313" key="2">
    <source>
        <dbReference type="EMBL" id="KAK0602442.1"/>
    </source>
</evidence>
<protein>
    <recommendedName>
        <fullName evidence="1">RNase H type-1 domain-containing protein</fullName>
    </recommendedName>
</protein>
<dbReference type="InterPro" id="IPR036397">
    <property type="entry name" value="RNaseH_sf"/>
</dbReference>
<evidence type="ECO:0000313" key="3">
    <source>
        <dbReference type="Proteomes" id="UP001168877"/>
    </source>
</evidence>
<dbReference type="InterPro" id="IPR044730">
    <property type="entry name" value="RNase_H-like_dom_plant"/>
</dbReference>
<reference evidence="2" key="2">
    <citation type="submission" date="2023-06" db="EMBL/GenBank/DDBJ databases">
        <authorList>
            <person name="Swenson N.G."/>
            <person name="Wegrzyn J.L."/>
            <person name="Mcevoy S.L."/>
        </authorList>
    </citation>
    <scope>NUCLEOTIDE SEQUENCE</scope>
    <source>
        <strain evidence="2">NS2018</strain>
        <tissue evidence="2">Leaf</tissue>
    </source>
</reference>
<organism evidence="2 3">
    <name type="scientific">Acer saccharum</name>
    <name type="common">Sugar maple</name>
    <dbReference type="NCBI Taxonomy" id="4024"/>
    <lineage>
        <taxon>Eukaryota</taxon>
        <taxon>Viridiplantae</taxon>
        <taxon>Streptophyta</taxon>
        <taxon>Embryophyta</taxon>
        <taxon>Tracheophyta</taxon>
        <taxon>Spermatophyta</taxon>
        <taxon>Magnoliopsida</taxon>
        <taxon>eudicotyledons</taxon>
        <taxon>Gunneridae</taxon>
        <taxon>Pentapetalae</taxon>
        <taxon>rosids</taxon>
        <taxon>malvids</taxon>
        <taxon>Sapindales</taxon>
        <taxon>Sapindaceae</taxon>
        <taxon>Hippocastanoideae</taxon>
        <taxon>Acereae</taxon>
        <taxon>Acer</taxon>
    </lineage>
</organism>
<name>A0AA39W3F3_ACESA</name>
<dbReference type="InterPro" id="IPR012337">
    <property type="entry name" value="RNaseH-like_sf"/>
</dbReference>
<proteinExistence type="predicted"/>
<dbReference type="Pfam" id="PF13456">
    <property type="entry name" value="RVT_3"/>
    <property type="match status" value="1"/>
</dbReference>
<dbReference type="AlphaFoldDB" id="A0AA39W3F3"/>
<reference evidence="2" key="1">
    <citation type="journal article" date="2022" name="Plant J.">
        <title>Strategies of tolerance reflected in two North American maple genomes.</title>
        <authorList>
            <person name="McEvoy S.L."/>
            <person name="Sezen U.U."/>
            <person name="Trouern-Trend A."/>
            <person name="McMahon S.M."/>
            <person name="Schaberg P.G."/>
            <person name="Yang J."/>
            <person name="Wegrzyn J.L."/>
            <person name="Swenson N.G."/>
        </authorList>
    </citation>
    <scope>NUCLEOTIDE SEQUENCE</scope>
    <source>
        <strain evidence="2">NS2018</strain>
    </source>
</reference>
<dbReference type="CDD" id="cd06222">
    <property type="entry name" value="RNase_H_like"/>
    <property type="match status" value="1"/>
</dbReference>
<keyword evidence="3" id="KW-1185">Reference proteome</keyword>
<dbReference type="SUPFAM" id="SSF53098">
    <property type="entry name" value="Ribonuclease H-like"/>
    <property type="match status" value="1"/>
</dbReference>
<dbReference type="PANTHER" id="PTHR47074:SF48">
    <property type="entry name" value="POLYNUCLEOTIDYL TRANSFERASE, RIBONUCLEASE H-LIKE SUPERFAMILY PROTEIN"/>
    <property type="match status" value="1"/>
</dbReference>
<dbReference type="Proteomes" id="UP001168877">
    <property type="component" value="Unassembled WGS sequence"/>
</dbReference>
<dbReference type="GO" id="GO:0004523">
    <property type="term" value="F:RNA-DNA hybrid ribonuclease activity"/>
    <property type="evidence" value="ECO:0007669"/>
    <property type="project" value="InterPro"/>
</dbReference>
<dbReference type="EMBL" id="JAUESC010000003">
    <property type="protein sequence ID" value="KAK0602442.1"/>
    <property type="molecule type" value="Genomic_DNA"/>
</dbReference>
<dbReference type="Gene3D" id="3.30.420.10">
    <property type="entry name" value="Ribonuclease H-like superfamily/Ribonuclease H"/>
    <property type="match status" value="1"/>
</dbReference>
<evidence type="ECO:0000259" key="1">
    <source>
        <dbReference type="Pfam" id="PF13456"/>
    </source>
</evidence>
<dbReference type="GO" id="GO:0003676">
    <property type="term" value="F:nucleic acid binding"/>
    <property type="evidence" value="ECO:0007669"/>
    <property type="project" value="InterPro"/>
</dbReference>
<dbReference type="PANTHER" id="PTHR47074">
    <property type="entry name" value="BNAC02G40300D PROTEIN"/>
    <property type="match status" value="1"/>
</dbReference>
<gene>
    <name evidence="2" type="ORF">LWI29_033421</name>
</gene>
<dbReference type="InterPro" id="IPR052929">
    <property type="entry name" value="RNase_H-like_EbsB-rel"/>
</dbReference>
<sequence>MAYNLHGEPIQDCLEVMQWCRAFLSDFHSQEEGVDQPIVLPGNVRSVWRPPDIDCYKINCDAAMDSVGGRIGFGVVIRDHLGFVLASCSQVMAASFGAAMAETMAIYRGLLFSRDCGLGPCHLESDAVVIVKRINEGSHLDSESEGILAEISSRLSNLKVRSVNHVPRLANCVAHGLAKFALKVVDDLFWMEDYPPCVRKAVLLDMPR</sequence>
<dbReference type="InterPro" id="IPR002156">
    <property type="entry name" value="RNaseH_domain"/>
</dbReference>
<accession>A0AA39W3F3</accession>
<comment type="caution">
    <text evidence="2">The sequence shown here is derived from an EMBL/GenBank/DDBJ whole genome shotgun (WGS) entry which is preliminary data.</text>
</comment>